<evidence type="ECO:0000313" key="3">
    <source>
        <dbReference type="EMBL" id="PLC12629.1"/>
    </source>
</evidence>
<dbReference type="Proteomes" id="UP000057181">
    <property type="component" value="Chromosome"/>
</dbReference>
<accession>A0A0U3GJC3</accession>
<evidence type="ECO:0000313" key="6">
    <source>
        <dbReference type="Proteomes" id="UP000321155"/>
    </source>
</evidence>
<dbReference type="EMBL" id="CP013254">
    <property type="protein sequence ID" value="ALU40270.1"/>
    <property type="molecule type" value="Genomic_DNA"/>
</dbReference>
<reference evidence="3 5" key="2">
    <citation type="submission" date="2015-12" db="EMBL/GenBank/DDBJ databases">
        <authorList>
            <person name="Shamseldin A."/>
            <person name="Moawad H."/>
            <person name="Abd El-Rahim W.M."/>
            <person name="Sadowsky M.J."/>
        </authorList>
    </citation>
    <scope>NUCLEOTIDE SEQUENCE [LARGE SCALE GENOMIC DNA]</scope>
    <source>
        <strain evidence="3 5">S43</strain>
    </source>
</reference>
<proteinExistence type="predicted"/>
<gene>
    <name evidence="1" type="ORF">AS188_11475</name>
    <name evidence="3" type="ORF">AUQ48_10885</name>
    <name evidence="2" type="ORF">KFL01_17340</name>
</gene>
<dbReference type="KEGG" id="kfv:AS188_11475"/>
<dbReference type="EMBL" id="BJZR01000043">
    <property type="protein sequence ID" value="GEO92428.1"/>
    <property type="molecule type" value="Genomic_DNA"/>
</dbReference>
<dbReference type="EMBL" id="LOMZ01000001">
    <property type="protein sequence ID" value="PLC12629.1"/>
    <property type="molecule type" value="Genomic_DNA"/>
</dbReference>
<name>A0A0U3GJC3_9MICC</name>
<reference evidence="2 6" key="3">
    <citation type="submission" date="2019-07" db="EMBL/GenBank/DDBJ databases">
        <title>Whole genome shotgun sequence of Kocuria flava NBRC 107626.</title>
        <authorList>
            <person name="Hosoyama A."/>
            <person name="Uohara A."/>
            <person name="Ohji S."/>
            <person name="Ichikawa N."/>
        </authorList>
    </citation>
    <scope>NUCLEOTIDE SEQUENCE [LARGE SCALE GENOMIC DNA]</scope>
    <source>
        <strain evidence="2 6">NBRC 107626</strain>
    </source>
</reference>
<dbReference type="RefSeq" id="WP_058858970.1">
    <property type="nucleotide sequence ID" value="NZ_BJZR01000043.1"/>
</dbReference>
<dbReference type="OrthoDB" id="4965063at2"/>
<dbReference type="Proteomes" id="UP000234632">
    <property type="component" value="Unassembled WGS sequence"/>
</dbReference>
<evidence type="ECO:0000313" key="2">
    <source>
        <dbReference type="EMBL" id="GEO92428.1"/>
    </source>
</evidence>
<organism evidence="1 4">
    <name type="scientific">Kocuria flava</name>
    <dbReference type="NCBI Taxonomy" id="446860"/>
    <lineage>
        <taxon>Bacteria</taxon>
        <taxon>Bacillati</taxon>
        <taxon>Actinomycetota</taxon>
        <taxon>Actinomycetes</taxon>
        <taxon>Micrococcales</taxon>
        <taxon>Micrococcaceae</taxon>
        <taxon>Kocuria</taxon>
    </lineage>
</organism>
<keyword evidence="6" id="KW-1185">Reference proteome</keyword>
<sequence>MTEVSTAGAGTTAVDWEDLEPGTEIEVSRAGEVVHRGVVEEAAATLRVAWIRDSATGERRLIGGEILTLHRR</sequence>
<evidence type="ECO:0000313" key="1">
    <source>
        <dbReference type="EMBL" id="ALU40270.1"/>
    </source>
</evidence>
<evidence type="ECO:0000313" key="4">
    <source>
        <dbReference type="Proteomes" id="UP000057181"/>
    </source>
</evidence>
<dbReference type="Proteomes" id="UP000321155">
    <property type="component" value="Unassembled WGS sequence"/>
</dbReference>
<dbReference type="AlphaFoldDB" id="A0A0U3GJC3"/>
<reference evidence="1 4" key="1">
    <citation type="submission" date="2015-11" db="EMBL/GenBank/DDBJ databases">
        <title>Complete Genome Sequence of Kocuria flava strain HO-9041.</title>
        <authorList>
            <person name="Zhou M."/>
            <person name="Dai J."/>
        </authorList>
    </citation>
    <scope>NUCLEOTIDE SEQUENCE [LARGE SCALE GENOMIC DNA]</scope>
    <source>
        <strain evidence="1 4">HO-9041</strain>
    </source>
</reference>
<protein>
    <submittedName>
        <fullName evidence="1">Uncharacterized protein</fullName>
    </submittedName>
</protein>
<evidence type="ECO:0000313" key="5">
    <source>
        <dbReference type="Proteomes" id="UP000234632"/>
    </source>
</evidence>